<feature type="repeat" description="ANK" evidence="3">
    <location>
        <begin position="898"/>
        <end position="930"/>
    </location>
</feature>
<dbReference type="SMART" id="SM00248">
    <property type="entry name" value="ANK"/>
    <property type="match status" value="13"/>
</dbReference>
<dbReference type="PROSITE" id="PS50088">
    <property type="entry name" value="ANK_REPEAT"/>
    <property type="match status" value="9"/>
</dbReference>
<accession>A0A8B6BGH5</accession>
<keyword evidence="2 3" id="KW-0040">ANK repeat</keyword>
<dbReference type="PROSITE" id="PS50297">
    <property type="entry name" value="ANK_REP_REGION"/>
    <property type="match status" value="8"/>
</dbReference>
<dbReference type="SUPFAM" id="SSF52540">
    <property type="entry name" value="P-loop containing nucleoside triphosphate hydrolases"/>
    <property type="match status" value="1"/>
</dbReference>
<evidence type="ECO:0000256" key="4">
    <source>
        <dbReference type="SAM" id="MobiDB-lite"/>
    </source>
</evidence>
<feature type="domain" description="Novel STAND NTPase 3" evidence="5">
    <location>
        <begin position="439"/>
        <end position="591"/>
    </location>
</feature>
<proteinExistence type="predicted"/>
<dbReference type="SUPFAM" id="SSF48403">
    <property type="entry name" value="Ankyrin repeat"/>
    <property type="match status" value="2"/>
</dbReference>
<gene>
    <name evidence="6" type="ORF">MGAL_10B056662</name>
</gene>
<evidence type="ECO:0000256" key="3">
    <source>
        <dbReference type="PROSITE-ProRule" id="PRU00023"/>
    </source>
</evidence>
<evidence type="ECO:0000259" key="5">
    <source>
        <dbReference type="Pfam" id="PF20720"/>
    </source>
</evidence>
<feature type="compositionally biased region" description="Basic and acidic residues" evidence="4">
    <location>
        <begin position="97"/>
        <end position="107"/>
    </location>
</feature>
<feature type="repeat" description="ANK" evidence="3">
    <location>
        <begin position="1026"/>
        <end position="1058"/>
    </location>
</feature>
<dbReference type="Proteomes" id="UP000596742">
    <property type="component" value="Unassembled WGS sequence"/>
</dbReference>
<dbReference type="EMBL" id="UYJE01000096">
    <property type="protein sequence ID" value="VDH90164.1"/>
    <property type="molecule type" value="Genomic_DNA"/>
</dbReference>
<feature type="repeat" description="ANK" evidence="3">
    <location>
        <begin position="993"/>
        <end position="1025"/>
    </location>
</feature>
<evidence type="ECO:0000313" key="7">
    <source>
        <dbReference type="Proteomes" id="UP000596742"/>
    </source>
</evidence>
<dbReference type="OrthoDB" id="6163133at2759"/>
<feature type="repeat" description="ANK" evidence="3">
    <location>
        <begin position="1059"/>
        <end position="1091"/>
    </location>
</feature>
<comment type="caution">
    <text evidence="6">The sequence shown here is derived from an EMBL/GenBank/DDBJ whole genome shotgun (WGS) entry which is preliminary data.</text>
</comment>
<dbReference type="Gene3D" id="1.25.40.20">
    <property type="entry name" value="Ankyrin repeat-containing domain"/>
    <property type="match status" value="5"/>
</dbReference>
<evidence type="ECO:0000256" key="2">
    <source>
        <dbReference type="ARBA" id="ARBA00023043"/>
    </source>
</evidence>
<reference evidence="6" key="1">
    <citation type="submission" date="2018-11" db="EMBL/GenBank/DDBJ databases">
        <authorList>
            <person name="Alioto T."/>
            <person name="Alioto T."/>
        </authorList>
    </citation>
    <scope>NUCLEOTIDE SEQUENCE</scope>
</reference>
<keyword evidence="1" id="KW-0677">Repeat</keyword>
<dbReference type="Pfam" id="PF12796">
    <property type="entry name" value="Ank_2"/>
    <property type="match status" value="4"/>
</dbReference>
<dbReference type="InterPro" id="IPR027417">
    <property type="entry name" value="P-loop_NTPase"/>
</dbReference>
<feature type="repeat" description="ANK" evidence="3">
    <location>
        <begin position="1235"/>
        <end position="1267"/>
    </location>
</feature>
<evidence type="ECO:0000256" key="1">
    <source>
        <dbReference type="ARBA" id="ARBA00022737"/>
    </source>
</evidence>
<sequence length="1373" mass="156526">MLLEKELSYFNSDMYLNLLLEFNNDIEFSETNKFFAEEDLRTLSVNHLMNRLEKSLSVSVDKVEKMLNRNLQASDLIRLCHIGIEIANAECESNRRRWSAKSDETSPNKRKSKEFTAKTPIQSSIPTDIDRRISEIEYSSYTGPPAEIDDNKKRWLVVGICLHSILSPTLRKYVEPVVTNLYNSLKLSDQIDKQSCNGYLKMYGAVNVKYLNYNAINNNKTIPSNRTLNYDYKVHNAVDLSKLFFGTNMVHYKGFDETCDSSALLGIIVNIDQFPGNVQSAAEYVRSNIRNRWAHCNFTEWNSGMYNRSLQEVEDFINLLHLNAQEKSQTIGELNNWKTNGTSYLKDTTLGLELVNDIRHQIQLLVEYEKVICKAADTEFSKVQNELTEIGKTLSQYDDRISSLETIVAVQGNALKKHGFSYDSDEQEIKLWKPGSEYFIKTDIVSDILGILEDKHCVLLTGVSGIGKTLTAQNIALQLCHEHRYIIVPCMSLQDITKRYKGNVYQVFVVDDICGKYTANINIIENWRKITSTVKSILDKGMTRILATCRTEVFKETIFHQAFDLFHKNEYNLSEHYSFKDKLVIASKYLEHNDQMLSGITDIINKNKFSPLMCFLFSRHKYFDINEFLSSPFDTFSKEWDDLKWVDTEKFCVLFLCVIYNGTIKDVILDISKEVEKDEKKKIRDIFEWCNLSRGTSRSVMQAKINFCIDTYFIKVGREYTVIHDNMFDFLCSYFGKTLLTPILKYADDKVICERVQLESLQKEHGNFTIMVSANDEHKYHDRLKADLKNGKIHCCLNNAQMKYEEYRIIFRDIIKDLEINFIKNLINRKDDNGINAFIISCLRGYKELVEFFISVGADIDSQIGFYTPLTAACHDGHLQIVEILLEKGSSINKTNTHGETPLYTACFEGHHSLVNFLVDKEADINKQNKYSRSSLYASCLMGHETIVNLLIDKGANIFQCTDLLIAATLGGHDKIVEILISEDYYLNNVDMNGKTALFIACEEGYTKIVELLIDTNADIYKVDIDGRTPLHAACDVENKDIVSMLIRKDSDLDMIDVELETLLHNACRKGSIGVIQKLLAFKADINKTNKEVRTPAHIAKTEGSIVNTRILKALEEKNIGSTEKQNFTKRNKNQLTYNLIQHGWTPLYEACIHGDIKTVQSLIRARANVNMKTDSGEMPLVAACQQGHGFIMQVLLDEGADINQALFSAVHKEYIRAIKILVHKGGDVNYEGADGKSLLTLACEQGSIKAVKFLLEKGANFRKIDVNGKTLIHVACNTGSVDLVQILINKGLDLTIHDKDGRYPLAVSIDKGFDDLSTYLIEKKCPIAISEDRKKAFISVFKNSSIYISKLLLRNGYTEKLSNSNETVLYFA</sequence>
<feature type="region of interest" description="Disordered" evidence="4">
    <location>
        <begin position="97"/>
        <end position="117"/>
    </location>
</feature>
<name>A0A8B6BGH5_MYTGA</name>
<dbReference type="PANTHER" id="PTHR24198">
    <property type="entry name" value="ANKYRIN REPEAT AND PROTEIN KINASE DOMAIN-CONTAINING PROTEIN"/>
    <property type="match status" value="1"/>
</dbReference>
<feature type="repeat" description="ANK" evidence="3">
    <location>
        <begin position="1143"/>
        <end position="1175"/>
    </location>
</feature>
<dbReference type="PRINTS" id="PR01415">
    <property type="entry name" value="ANKYRIN"/>
</dbReference>
<protein>
    <recommendedName>
        <fullName evidence="5">Novel STAND NTPase 3 domain-containing protein</fullName>
    </recommendedName>
</protein>
<dbReference type="InterPro" id="IPR002110">
    <property type="entry name" value="Ankyrin_rpt"/>
</dbReference>
<feature type="repeat" description="ANK" evidence="3">
    <location>
        <begin position="1268"/>
        <end position="1300"/>
    </location>
</feature>
<dbReference type="PANTHER" id="PTHR24198:SF194">
    <property type="entry name" value="INVERSIN-A"/>
    <property type="match status" value="1"/>
</dbReference>
<feature type="repeat" description="ANK" evidence="3">
    <location>
        <begin position="1176"/>
        <end position="1204"/>
    </location>
</feature>
<dbReference type="InterPro" id="IPR049050">
    <property type="entry name" value="nSTAND3"/>
</dbReference>
<evidence type="ECO:0000313" key="6">
    <source>
        <dbReference type="EMBL" id="VDH90164.1"/>
    </source>
</evidence>
<keyword evidence="7" id="KW-1185">Reference proteome</keyword>
<dbReference type="InterPro" id="IPR036770">
    <property type="entry name" value="Ankyrin_rpt-contain_sf"/>
</dbReference>
<feature type="repeat" description="ANK" evidence="3">
    <location>
        <begin position="865"/>
        <end position="897"/>
    </location>
</feature>
<dbReference type="Pfam" id="PF20720">
    <property type="entry name" value="nSTAND3"/>
    <property type="match status" value="1"/>
</dbReference>
<organism evidence="6 7">
    <name type="scientific">Mytilus galloprovincialis</name>
    <name type="common">Mediterranean mussel</name>
    <dbReference type="NCBI Taxonomy" id="29158"/>
    <lineage>
        <taxon>Eukaryota</taxon>
        <taxon>Metazoa</taxon>
        <taxon>Spiralia</taxon>
        <taxon>Lophotrochozoa</taxon>
        <taxon>Mollusca</taxon>
        <taxon>Bivalvia</taxon>
        <taxon>Autobranchia</taxon>
        <taxon>Pteriomorphia</taxon>
        <taxon>Mytilida</taxon>
        <taxon>Mytiloidea</taxon>
        <taxon>Mytilidae</taxon>
        <taxon>Mytilinae</taxon>
        <taxon>Mytilus</taxon>
    </lineage>
</organism>